<dbReference type="Proteomes" id="UP001165085">
    <property type="component" value="Unassembled WGS sequence"/>
</dbReference>
<evidence type="ECO:0008006" key="4">
    <source>
        <dbReference type="Google" id="ProtNLM"/>
    </source>
</evidence>
<dbReference type="InterPro" id="IPR029055">
    <property type="entry name" value="Ntn_hydrolases_N"/>
</dbReference>
<accession>A0A9W7EG29</accession>
<feature type="region of interest" description="Disordered" evidence="1">
    <location>
        <begin position="1601"/>
        <end position="1630"/>
    </location>
</feature>
<evidence type="ECO:0000256" key="1">
    <source>
        <dbReference type="SAM" id="MobiDB-lite"/>
    </source>
</evidence>
<protein>
    <recommendedName>
        <fullName evidence="4">Glutamine amidotransferase type-2 domain-containing protein</fullName>
    </recommendedName>
</protein>
<dbReference type="SUPFAM" id="SSF53697">
    <property type="entry name" value="SIS domain"/>
    <property type="match status" value="1"/>
</dbReference>
<dbReference type="EMBL" id="BRXY01000209">
    <property type="protein sequence ID" value="GMH77568.1"/>
    <property type="molecule type" value="Genomic_DNA"/>
</dbReference>
<organism evidence="2 3">
    <name type="scientific">Triparma strigata</name>
    <dbReference type="NCBI Taxonomy" id="1606541"/>
    <lineage>
        <taxon>Eukaryota</taxon>
        <taxon>Sar</taxon>
        <taxon>Stramenopiles</taxon>
        <taxon>Ochrophyta</taxon>
        <taxon>Bolidophyceae</taxon>
        <taxon>Parmales</taxon>
        <taxon>Triparmaceae</taxon>
        <taxon>Triparma</taxon>
    </lineage>
</organism>
<feature type="compositionally biased region" description="Low complexity" evidence="1">
    <location>
        <begin position="1329"/>
        <end position="1345"/>
    </location>
</feature>
<keyword evidence="3" id="KW-1185">Reference proteome</keyword>
<dbReference type="Gene3D" id="3.60.20.10">
    <property type="entry name" value="Glutamine Phosphoribosylpyrophosphate, subunit 1, domain 1"/>
    <property type="match status" value="1"/>
</dbReference>
<dbReference type="GO" id="GO:1901135">
    <property type="term" value="P:carbohydrate derivative metabolic process"/>
    <property type="evidence" value="ECO:0007669"/>
    <property type="project" value="InterPro"/>
</dbReference>
<feature type="compositionally biased region" description="Polar residues" evidence="1">
    <location>
        <begin position="1613"/>
        <end position="1630"/>
    </location>
</feature>
<dbReference type="GO" id="GO:0097367">
    <property type="term" value="F:carbohydrate derivative binding"/>
    <property type="evidence" value="ECO:0007669"/>
    <property type="project" value="InterPro"/>
</dbReference>
<gene>
    <name evidence="2" type="ORF">TrST_g5709</name>
</gene>
<feature type="region of interest" description="Disordered" evidence="1">
    <location>
        <begin position="1323"/>
        <end position="1452"/>
    </location>
</feature>
<evidence type="ECO:0000313" key="3">
    <source>
        <dbReference type="Proteomes" id="UP001165085"/>
    </source>
</evidence>
<dbReference type="OrthoDB" id="40822at2759"/>
<comment type="caution">
    <text evidence="2">The sequence shown here is derived from an EMBL/GenBank/DDBJ whole genome shotgun (WGS) entry which is preliminary data.</text>
</comment>
<sequence>MPIDRSNLTIPFGSAPHGMDLRTLLQHSDFTSALQYVDNLPTQCAYTVKQQITPRTFRNAVAWGAPFQLINALLSKYSQATGMPCTALLSQEMHGSPADHHRKTIPLHCAMASYECDVLDIVKLLIRNFKVSLFHRHTIRICENPNVASTVRDLVLKCRENEIYNDPKRLSLVVGGYSVVEEFRRAKIYNTRITVLLCLYRMRSISMTLEDETRSLWREDLLFDRRFTKGTSRKGIDVLRAYECWESGNLGLLLCSEDRNSNSTRGIPDEEEPSIPLLCHLLESRFTHLDPDSCTIPESTLPLLHPLKLIHSQCTLTEMRGGQSAGLASVSWADADAKCVRTRKIIPKRDTACNTIIKAWRNVAHTHGGVKSLIAAPDSVLLMGHLRFATSSRNMVSESHPHIWCPWARSNQWKLLPDPDAPSKFTFQRFENKSSGHVLTHNGDFDAVRLYDKVVPMKQVGLWLERILHCPNTVDSDSAKIAGYFDVFATKGDWYKSARRAWVLAVAKVETDACGEQDLSIGAPNTAPTGAVVTSWARLMEDTFATSEVTKLCPSTDSSSFVKAVRKLEKALVTSFSNQKFTQSMEKWKHSQIEAFVVEAVTSFMTADSYTCMGTFLRCANGSFGLAVSSASEEGSIVLAAFGQPMAFSIDPATNVVLYGSESTAIRVPVQENKAPLRYRYNLDDHDGETVRIGTPNHNQVLVDALFSSEDDPPDQQSHTFPTFVKFSPHIDCEIGVDSLLQYCDAEDIAEKFTVQLAAATIPPQNEDTVEKDLLEIPATLRDITRDWGDLESANVLAANDFVHLFAECRMRHGSDNALDVIITGIESSLWLGEQFAADLKIMFPKINVVAVSANKLLGALEEVPRMVHFAGYTRIAADDLRRDKPVVLCISQSGQTFATLHATRLLLRLLGGNVFLCTGVHDSKMRDAVIDYLGPEAGDRRVIHNFSGVRLAEPSTVASCAMHHTLTEFLMYIGQCACLVNEEAAREVKAKNNSKMPFSRRSRSDSVTFNTKLAVVREDMIDFRDLVDSIHDNVEDMVSSSGLVNARLRSQGILWAKHITEVWRVMVLCGLYILISVISGWPLFRFLFSFQIIFGEDKEVTALTYTSRVLDALFYILLPKVLSYFMRWWEGRSIFARHGKRTLVICDVPYVYKQLENYVTKLFALSYSFVNIEVHGTCAHDDMVHCFTHRVARGTLIALGRPDGRILSLLKTEQTIMLAAKQAAFIENMGVGPEILTIGHNNVQSSIATNHICIPTSRRKFLSESLYDFALAARSSSQLGNKDVEKTASLILRSLYNQSTKMGGAYPRRLLTVGVIHARDSDDELDGSVTSSVSMNMSSHSQSQGTPSNNRSRSDTGQSDDYAEEVLALTAARDRPNNLSLPPDTPTSVADSDTATPRSVNFTFASNGGKSPGIEDYSSAHRVSYSKKPQRDDQNGVLAGGLNADPLRGSKHATPSLSLEARYAFAMKLPKEVRQKLDKTQAIEHLFESRVASFERYIAMLVSMHAMAQHASKPWLLPRWDVSRSQSNLRVATTACPVCVEEGDDGEEWDNDKSSHAEEFDNSKHVINESKKRIGEGMDKRQEFFPASIVAMEAVDEDEVSRLRSMPPVVSSPPTRAQSTPNLTTLATH</sequence>
<evidence type="ECO:0000313" key="2">
    <source>
        <dbReference type="EMBL" id="GMH77568.1"/>
    </source>
</evidence>
<dbReference type="Gene3D" id="3.40.50.10490">
    <property type="entry name" value="Glucose-6-phosphate isomerase like protein, domain 1"/>
    <property type="match status" value="1"/>
</dbReference>
<name>A0A9W7EG29_9STRA</name>
<feature type="compositionally biased region" description="Polar residues" evidence="1">
    <location>
        <begin position="1346"/>
        <end position="1360"/>
    </location>
</feature>
<proteinExistence type="predicted"/>
<dbReference type="InterPro" id="IPR046348">
    <property type="entry name" value="SIS_dom_sf"/>
</dbReference>
<reference evidence="3" key="1">
    <citation type="journal article" date="2023" name="Commun. Biol.">
        <title>Genome analysis of Parmales, the sister group of diatoms, reveals the evolutionary specialization of diatoms from phago-mixotrophs to photoautotrophs.</title>
        <authorList>
            <person name="Ban H."/>
            <person name="Sato S."/>
            <person name="Yoshikawa S."/>
            <person name="Yamada K."/>
            <person name="Nakamura Y."/>
            <person name="Ichinomiya M."/>
            <person name="Sato N."/>
            <person name="Blanc-Mathieu R."/>
            <person name="Endo H."/>
            <person name="Kuwata A."/>
            <person name="Ogata H."/>
        </authorList>
    </citation>
    <scope>NUCLEOTIDE SEQUENCE [LARGE SCALE GENOMIC DNA]</scope>
    <source>
        <strain evidence="3">NIES 3701</strain>
    </source>
</reference>
<feature type="compositionally biased region" description="Polar residues" evidence="1">
    <location>
        <begin position="1387"/>
        <end position="1410"/>
    </location>
</feature>